<dbReference type="SUPFAM" id="SSF161098">
    <property type="entry name" value="MetI-like"/>
    <property type="match status" value="1"/>
</dbReference>
<comment type="similarity">
    <text evidence="10">Belongs to the binding-protein-dependent transport system permease family. OppBC subfamily.</text>
</comment>
<dbReference type="InterPro" id="IPR050045">
    <property type="entry name" value="Opp2B"/>
</dbReference>
<evidence type="ECO:0000256" key="2">
    <source>
        <dbReference type="ARBA" id="ARBA00022448"/>
    </source>
</evidence>
<evidence type="ECO:0000256" key="7">
    <source>
        <dbReference type="ARBA" id="ARBA00023065"/>
    </source>
</evidence>
<dbReference type="Pfam" id="PF00528">
    <property type="entry name" value="BPD_transp_1"/>
    <property type="match status" value="1"/>
</dbReference>
<keyword evidence="5 13" id="KW-0812">Transmembrane</keyword>
<feature type="transmembrane region" description="Helical" evidence="13">
    <location>
        <begin position="165"/>
        <end position="188"/>
    </location>
</feature>
<evidence type="ECO:0000313" key="16">
    <source>
        <dbReference type="Proteomes" id="UP000823935"/>
    </source>
</evidence>
<dbReference type="CDD" id="cd06261">
    <property type="entry name" value="TM_PBP2"/>
    <property type="match status" value="1"/>
</dbReference>
<dbReference type="Proteomes" id="UP000823935">
    <property type="component" value="Unassembled WGS sequence"/>
</dbReference>
<evidence type="ECO:0000313" key="15">
    <source>
        <dbReference type="EMBL" id="HIS32589.1"/>
    </source>
</evidence>
<comment type="subcellular location">
    <subcellularLocation>
        <location evidence="1 13">Cell membrane</location>
        <topology evidence="1 13">Multi-pass membrane protein</topology>
    </subcellularLocation>
</comment>
<reference evidence="15" key="1">
    <citation type="submission" date="2020-10" db="EMBL/GenBank/DDBJ databases">
        <authorList>
            <person name="Gilroy R."/>
        </authorList>
    </citation>
    <scope>NUCLEOTIDE SEQUENCE</scope>
    <source>
        <strain evidence="15">CHK190-19873</strain>
    </source>
</reference>
<keyword evidence="8" id="KW-0921">Nickel transport</keyword>
<evidence type="ECO:0000256" key="4">
    <source>
        <dbReference type="ARBA" id="ARBA00022596"/>
    </source>
</evidence>
<reference evidence="15" key="2">
    <citation type="journal article" date="2021" name="PeerJ">
        <title>Extensive microbial diversity within the chicken gut microbiome revealed by metagenomics and culture.</title>
        <authorList>
            <person name="Gilroy R."/>
            <person name="Ravi A."/>
            <person name="Getino M."/>
            <person name="Pursley I."/>
            <person name="Horton D.L."/>
            <person name="Alikhan N.F."/>
            <person name="Baker D."/>
            <person name="Gharbi K."/>
            <person name="Hall N."/>
            <person name="Watson M."/>
            <person name="Adriaenssens E.M."/>
            <person name="Foster-Nyarko E."/>
            <person name="Jarju S."/>
            <person name="Secka A."/>
            <person name="Antonio M."/>
            <person name="Oren A."/>
            <person name="Chaudhuri R.R."/>
            <person name="La Ragione R."/>
            <person name="Hildebrand F."/>
            <person name="Pallen M.J."/>
        </authorList>
    </citation>
    <scope>NUCLEOTIDE SEQUENCE</scope>
    <source>
        <strain evidence="15">CHK190-19873</strain>
    </source>
</reference>
<comment type="caution">
    <text evidence="15">The sequence shown here is derived from an EMBL/GenBank/DDBJ whole genome shotgun (WGS) entry which is preliminary data.</text>
</comment>
<dbReference type="InterPro" id="IPR000515">
    <property type="entry name" value="MetI-like"/>
</dbReference>
<evidence type="ECO:0000256" key="6">
    <source>
        <dbReference type="ARBA" id="ARBA00022989"/>
    </source>
</evidence>
<dbReference type="PANTHER" id="PTHR43163:SF6">
    <property type="entry name" value="DIPEPTIDE TRANSPORT SYSTEM PERMEASE PROTEIN DPPB-RELATED"/>
    <property type="match status" value="1"/>
</dbReference>
<evidence type="ECO:0000256" key="10">
    <source>
        <dbReference type="ARBA" id="ARBA00024202"/>
    </source>
</evidence>
<proteinExistence type="inferred from homology"/>
<evidence type="ECO:0000256" key="9">
    <source>
        <dbReference type="ARBA" id="ARBA00023136"/>
    </source>
</evidence>
<feature type="transmembrane region" description="Helical" evidence="13">
    <location>
        <begin position="228"/>
        <end position="254"/>
    </location>
</feature>
<protein>
    <recommendedName>
        <fullName evidence="12">Nickel import system permease protein NikB</fullName>
    </recommendedName>
</protein>
<dbReference type="Pfam" id="PF19300">
    <property type="entry name" value="BPD_transp_1_N"/>
    <property type="match status" value="1"/>
</dbReference>
<feature type="transmembrane region" description="Helical" evidence="13">
    <location>
        <begin position="139"/>
        <end position="159"/>
    </location>
</feature>
<keyword evidence="4" id="KW-0533">Nickel</keyword>
<organism evidence="15 16">
    <name type="scientific">Candidatus Limivivens intestinipullorum</name>
    <dbReference type="NCBI Taxonomy" id="2840858"/>
    <lineage>
        <taxon>Bacteria</taxon>
        <taxon>Bacillati</taxon>
        <taxon>Bacillota</taxon>
        <taxon>Clostridia</taxon>
        <taxon>Lachnospirales</taxon>
        <taxon>Lachnospiraceae</taxon>
        <taxon>Lachnospiraceae incertae sedis</taxon>
        <taxon>Candidatus Limivivens</taxon>
    </lineage>
</organism>
<evidence type="ECO:0000256" key="3">
    <source>
        <dbReference type="ARBA" id="ARBA00022475"/>
    </source>
</evidence>
<keyword evidence="3" id="KW-1003">Cell membrane</keyword>
<dbReference type="InterPro" id="IPR035906">
    <property type="entry name" value="MetI-like_sf"/>
</dbReference>
<evidence type="ECO:0000256" key="1">
    <source>
        <dbReference type="ARBA" id="ARBA00004651"/>
    </source>
</evidence>
<keyword evidence="7" id="KW-0406">Ion transport</keyword>
<feature type="transmembrane region" description="Helical" evidence="13">
    <location>
        <begin position="105"/>
        <end position="127"/>
    </location>
</feature>
<keyword evidence="9 13" id="KW-0472">Membrane</keyword>
<gene>
    <name evidence="15" type="ORF">IAB44_13760</name>
</gene>
<dbReference type="EMBL" id="DVIQ01000089">
    <property type="protein sequence ID" value="HIS32589.1"/>
    <property type="molecule type" value="Genomic_DNA"/>
</dbReference>
<evidence type="ECO:0000259" key="14">
    <source>
        <dbReference type="PROSITE" id="PS50928"/>
    </source>
</evidence>
<evidence type="ECO:0000256" key="5">
    <source>
        <dbReference type="ARBA" id="ARBA00022692"/>
    </source>
</evidence>
<feature type="transmembrane region" description="Helical" evidence="13">
    <location>
        <begin position="282"/>
        <end position="304"/>
    </location>
</feature>
<comment type="subunit">
    <text evidence="11">The complex is composed of two ATP-binding proteins (NikD and NikE), two transmembrane proteins (NikB and NikC) and a solute-binding protein (NikA).</text>
</comment>
<dbReference type="GO" id="GO:0005886">
    <property type="term" value="C:plasma membrane"/>
    <property type="evidence" value="ECO:0007669"/>
    <property type="project" value="UniProtKB-SubCell"/>
</dbReference>
<dbReference type="Gene3D" id="1.10.3720.10">
    <property type="entry name" value="MetI-like"/>
    <property type="match status" value="1"/>
</dbReference>
<dbReference type="AlphaFoldDB" id="A0A9D1EUQ3"/>
<dbReference type="PROSITE" id="PS50928">
    <property type="entry name" value="ABC_TM1"/>
    <property type="match status" value="1"/>
</dbReference>
<evidence type="ECO:0000256" key="12">
    <source>
        <dbReference type="ARBA" id="ARBA00044774"/>
    </source>
</evidence>
<keyword evidence="2 13" id="KW-0813">Transport</keyword>
<dbReference type="GO" id="GO:0015099">
    <property type="term" value="F:nickel cation transmembrane transporter activity"/>
    <property type="evidence" value="ECO:0007669"/>
    <property type="project" value="InterPro"/>
</dbReference>
<evidence type="ECO:0000256" key="13">
    <source>
        <dbReference type="RuleBase" id="RU363032"/>
    </source>
</evidence>
<keyword evidence="6 13" id="KW-1133">Transmembrane helix</keyword>
<feature type="domain" description="ABC transmembrane type-1" evidence="14">
    <location>
        <begin position="99"/>
        <end position="301"/>
    </location>
</feature>
<evidence type="ECO:0000256" key="11">
    <source>
        <dbReference type="ARBA" id="ARBA00038669"/>
    </source>
</evidence>
<sequence>MSKKQLIRRLFQILIVLVGISFFTFCLTYLAPGDPVRSMYAATGTMPSEEVLEQTREELGLNEPMLVQYWNWLSDCLHGDFGTSYSQHKPVAELLLDRLFPTVRLALLSLALMLAVSLPAGVAAAVWKNKPVDYLIRGITFLGVSMPNFWVGLLLLYVVAMQLKLVPVLSIGTGFEKMILPAVTLAFAMSSRYIRQVRAAVLEELNQDYVTGARARGMKERVILWRHVFPNALFPLITLLGLSLGSLLGGTAVVEVIFSYPGLGNLAVSAITAMDYPLIQGYVLWVALIYMALNLAVDFCYNFADPRIREKRQVEG</sequence>
<dbReference type="PANTHER" id="PTHR43163">
    <property type="entry name" value="DIPEPTIDE TRANSPORT SYSTEM PERMEASE PROTEIN DPPB-RELATED"/>
    <property type="match status" value="1"/>
</dbReference>
<evidence type="ECO:0000256" key="8">
    <source>
        <dbReference type="ARBA" id="ARBA00023112"/>
    </source>
</evidence>
<feature type="transmembrane region" description="Helical" evidence="13">
    <location>
        <begin position="12"/>
        <end position="31"/>
    </location>
</feature>
<accession>A0A9D1EUQ3</accession>
<dbReference type="InterPro" id="IPR045621">
    <property type="entry name" value="BPD_transp_1_N"/>
</dbReference>
<name>A0A9D1EUQ3_9FIRM</name>
<dbReference type="NCBIfam" id="NF045470">
    <property type="entry name" value="Opp2B"/>
    <property type="match status" value="1"/>
</dbReference>